<reference evidence="2" key="1">
    <citation type="submission" date="2021-06" db="EMBL/GenBank/DDBJ databases">
        <title>Comparative genomics, transcriptomics and evolutionary studies reveal genomic signatures of adaptation to plant cell wall in hemibiotrophic fungi.</title>
        <authorList>
            <consortium name="DOE Joint Genome Institute"/>
            <person name="Baroncelli R."/>
            <person name="Diaz J.F."/>
            <person name="Benocci T."/>
            <person name="Peng M."/>
            <person name="Battaglia E."/>
            <person name="Haridas S."/>
            <person name="Andreopoulos W."/>
            <person name="Labutti K."/>
            <person name="Pangilinan J."/>
            <person name="Floch G.L."/>
            <person name="Makela M.R."/>
            <person name="Henrissat B."/>
            <person name="Grigoriev I.V."/>
            <person name="Crouch J.A."/>
            <person name="De Vries R.P."/>
            <person name="Sukno S.A."/>
            <person name="Thon M.R."/>
        </authorList>
    </citation>
    <scope>NUCLEOTIDE SEQUENCE</scope>
    <source>
        <strain evidence="2">MAFF235873</strain>
    </source>
</reference>
<organism evidence="2 3">
    <name type="scientific">Colletotrichum zoysiae</name>
    <dbReference type="NCBI Taxonomy" id="1216348"/>
    <lineage>
        <taxon>Eukaryota</taxon>
        <taxon>Fungi</taxon>
        <taxon>Dikarya</taxon>
        <taxon>Ascomycota</taxon>
        <taxon>Pezizomycotina</taxon>
        <taxon>Sordariomycetes</taxon>
        <taxon>Hypocreomycetidae</taxon>
        <taxon>Glomerellales</taxon>
        <taxon>Glomerellaceae</taxon>
        <taxon>Colletotrichum</taxon>
        <taxon>Colletotrichum graminicola species complex</taxon>
    </lineage>
</organism>
<feature type="region of interest" description="Disordered" evidence="1">
    <location>
        <begin position="27"/>
        <end position="53"/>
    </location>
</feature>
<gene>
    <name evidence="2" type="ORF">LX32DRAFT_637907</name>
</gene>
<keyword evidence="3" id="KW-1185">Reference proteome</keyword>
<dbReference type="EMBL" id="MU842848">
    <property type="protein sequence ID" value="KAK2030690.1"/>
    <property type="molecule type" value="Genomic_DNA"/>
</dbReference>
<evidence type="ECO:0000256" key="1">
    <source>
        <dbReference type="SAM" id="MobiDB-lite"/>
    </source>
</evidence>
<evidence type="ECO:0000313" key="2">
    <source>
        <dbReference type="EMBL" id="KAK2030690.1"/>
    </source>
</evidence>
<protein>
    <submittedName>
        <fullName evidence="2">Uncharacterized protein</fullName>
    </submittedName>
</protein>
<proteinExistence type="predicted"/>
<sequence length="53" mass="6079">MVWTEHTGPNSWHRACSRGQRCHRNFFDGAQNPFESTASAPRHHDSNGSLSRR</sequence>
<dbReference type="AlphaFoldDB" id="A0AAD9M6G5"/>
<comment type="caution">
    <text evidence="2">The sequence shown here is derived from an EMBL/GenBank/DDBJ whole genome shotgun (WGS) entry which is preliminary data.</text>
</comment>
<name>A0AAD9M6G5_9PEZI</name>
<dbReference type="Proteomes" id="UP001232148">
    <property type="component" value="Unassembled WGS sequence"/>
</dbReference>
<accession>A0AAD9M6G5</accession>
<evidence type="ECO:0000313" key="3">
    <source>
        <dbReference type="Proteomes" id="UP001232148"/>
    </source>
</evidence>